<dbReference type="InterPro" id="IPR006121">
    <property type="entry name" value="HMA_dom"/>
</dbReference>
<dbReference type="OrthoDB" id="9813965at2"/>
<dbReference type="PANTHER" id="PTHR46594">
    <property type="entry name" value="P-TYPE CATION-TRANSPORTING ATPASE"/>
    <property type="match status" value="1"/>
</dbReference>
<reference evidence="6" key="1">
    <citation type="submission" date="2015-08" db="EMBL/GenBank/DDBJ databases">
        <title>Fjat-10028 dsm 16317.</title>
        <authorList>
            <person name="Liu B."/>
            <person name="Wang J."/>
            <person name="Zhu Y."/>
            <person name="Liu G."/>
            <person name="Chen Q."/>
            <person name="Chen Z."/>
            <person name="Lan J."/>
            <person name="Che J."/>
            <person name="Ge C."/>
            <person name="Shi H."/>
            <person name="Pan Z."/>
            <person name="Liu X."/>
        </authorList>
    </citation>
    <scope>NUCLEOTIDE SEQUENCE [LARGE SCALE GENOMIC DNA]</scope>
    <source>
        <strain evidence="6">DSM 16317</strain>
    </source>
</reference>
<accession>A0A0M0L963</accession>
<organism evidence="5 6">
    <name type="scientific">Viridibacillus arvi</name>
    <dbReference type="NCBI Taxonomy" id="263475"/>
    <lineage>
        <taxon>Bacteria</taxon>
        <taxon>Bacillati</taxon>
        <taxon>Bacillota</taxon>
        <taxon>Bacilli</taxon>
        <taxon>Bacillales</taxon>
        <taxon>Caryophanaceae</taxon>
        <taxon>Viridibacillus</taxon>
    </lineage>
</organism>
<feature type="domain" description="HMA" evidence="4">
    <location>
        <begin position="3"/>
        <end position="69"/>
    </location>
</feature>
<dbReference type="NCBIfam" id="TIGR00003">
    <property type="entry name" value="copper ion binding protein"/>
    <property type="match status" value="1"/>
</dbReference>
<dbReference type="FunFam" id="3.30.70.100:FF:000005">
    <property type="entry name" value="Copper-exporting P-type ATPase A"/>
    <property type="match status" value="1"/>
</dbReference>
<dbReference type="Pfam" id="PF00403">
    <property type="entry name" value="HMA"/>
    <property type="match status" value="1"/>
</dbReference>
<dbReference type="InterPro" id="IPR006122">
    <property type="entry name" value="HMA_Cu_ion-bd"/>
</dbReference>
<dbReference type="PRINTS" id="PR00944">
    <property type="entry name" value="CUEXPORT"/>
</dbReference>
<keyword evidence="3" id="KW-0186">Copper</keyword>
<dbReference type="RefSeq" id="WP_053419203.1">
    <property type="nucleotide sequence ID" value="NZ_JBCMHV010000024.1"/>
</dbReference>
<dbReference type="SUPFAM" id="SSF55008">
    <property type="entry name" value="HMA, heavy metal-associated domain"/>
    <property type="match status" value="1"/>
</dbReference>
<dbReference type="GeneID" id="301138846"/>
<dbReference type="InterPro" id="IPR017969">
    <property type="entry name" value="Heavy-metal-associated_CS"/>
</dbReference>
<dbReference type="EMBL" id="LILB01000009">
    <property type="protein sequence ID" value="KOO47402.1"/>
    <property type="molecule type" value="Genomic_DNA"/>
</dbReference>
<evidence type="ECO:0000259" key="4">
    <source>
        <dbReference type="PROSITE" id="PS50846"/>
    </source>
</evidence>
<name>A0A0M0L963_9BACL</name>
<dbReference type="STRING" id="263475.AMD00_22345"/>
<dbReference type="InterPro" id="IPR036163">
    <property type="entry name" value="HMA_dom_sf"/>
</dbReference>
<dbReference type="Gene3D" id="3.30.70.100">
    <property type="match status" value="1"/>
</dbReference>
<keyword evidence="2" id="KW-0479">Metal-binding</keyword>
<dbReference type="PROSITE" id="PS01047">
    <property type="entry name" value="HMA_1"/>
    <property type="match status" value="1"/>
</dbReference>
<evidence type="ECO:0000313" key="6">
    <source>
        <dbReference type="Proteomes" id="UP000036867"/>
    </source>
</evidence>
<protein>
    <recommendedName>
        <fullName evidence="1">Copper chaperone CopZ</fullName>
    </recommendedName>
</protein>
<dbReference type="PROSITE" id="PS50846">
    <property type="entry name" value="HMA_2"/>
    <property type="match status" value="1"/>
</dbReference>
<dbReference type="GO" id="GO:0006825">
    <property type="term" value="P:copper ion transport"/>
    <property type="evidence" value="ECO:0007669"/>
    <property type="project" value="InterPro"/>
</dbReference>
<dbReference type="CDD" id="cd00371">
    <property type="entry name" value="HMA"/>
    <property type="match status" value="1"/>
</dbReference>
<evidence type="ECO:0000256" key="2">
    <source>
        <dbReference type="ARBA" id="ARBA00022723"/>
    </source>
</evidence>
<dbReference type="GO" id="GO:0005507">
    <property type="term" value="F:copper ion binding"/>
    <property type="evidence" value="ECO:0007669"/>
    <property type="project" value="InterPro"/>
</dbReference>
<gene>
    <name evidence="5" type="ORF">AMD00_22345</name>
</gene>
<dbReference type="InterPro" id="IPR000428">
    <property type="entry name" value="Cu-bd"/>
</dbReference>
<comment type="caution">
    <text evidence="5">The sequence shown here is derived from an EMBL/GenBank/DDBJ whole genome shotgun (WGS) entry which is preliminary data.</text>
</comment>
<evidence type="ECO:0000256" key="1">
    <source>
        <dbReference type="ARBA" id="ARBA00015313"/>
    </source>
</evidence>
<dbReference type="Proteomes" id="UP000036867">
    <property type="component" value="Unassembled WGS sequence"/>
</dbReference>
<evidence type="ECO:0000313" key="5">
    <source>
        <dbReference type="EMBL" id="KOO47402.1"/>
    </source>
</evidence>
<evidence type="ECO:0000256" key="3">
    <source>
        <dbReference type="ARBA" id="ARBA00023008"/>
    </source>
</evidence>
<dbReference type="AlphaFoldDB" id="A0A0M0L963"/>
<dbReference type="PANTHER" id="PTHR46594:SF4">
    <property type="entry name" value="P-TYPE CATION-TRANSPORTING ATPASE"/>
    <property type="match status" value="1"/>
</dbReference>
<sequence>MAETIQLKVEGMSCGHCVKAIETDVSALTGVATVSVNLQESTVDVAYDNSKLDKTDISQAIEEAGYAVKGLVVPS</sequence>
<keyword evidence="6" id="KW-1185">Reference proteome</keyword>
<proteinExistence type="predicted"/>